<feature type="domain" description="Long Rib" evidence="3">
    <location>
        <begin position="1070"/>
        <end position="1165"/>
    </location>
</feature>
<keyword evidence="5" id="KW-1185">Reference proteome</keyword>
<sequence>MKKNYIARRRGTSVAAAALSFALVAPFAQPVAFAQETPPASESDQNANTPTPADAPAVGGDEKAIYSPGKADQEGTISGSVKEIVEAAVGFGNVQASGTPLKGVKIYAQWYEGENTQHSSPVYYTESDANGNFTIKMAPYTDAVGATRFFDADASVGLTTGPDRGQRDHKREKIRVWTELPENMTDKYRLVHQPAAGIFPAIGDVATPTTQGDGPWGNNKVTGMTIQYAQKDKLPQHLPENKWQESTGSGGNGGTYAGQAFWNLHVLLGRLNHNSVSEVDSGDIPAAGLKVVGSYLTDDAVRKIEQYAEDNFAGKALRGKDWTPTDEQGLQKWINEQIAKNPEEWIAETLTTTTGADGKFELRWKGIYGNSHDSRGIVPQDKFGTLAGSHDEGSWADGNLNSKHVNMHWSYVSIYDKAGNPLPDNVGVLYPWALGQWAGPGFGTDLNAGANAQLFGGDGALIGNTIDSYTGWNIALAPQALKFDVVDKNTTDNWATIGDKVQTDTSGLPFAQNLNYYIEWYDKDGNSVKQCPTAKVDEATKIPSCEFDVPADAQTGDTFTARLKVTEGQPAAGDLVLAMDAFAVSRDYLAYDEVDATKETKATSEPIFDNPATEGEETKPENATFELGKLPADVTGDQVKVDPKTGVVTFTPTAEQAGKTFTFPVVMRDEDLQVPVYDENGAPVLDDQGNQKTQPRIVARGEAPFKVAATPVADTVEPSYEGKLVVPGKETKSSPSFTDKDGKDATAPEGSKFKITDGFTAPEGYVVKIDENTGEITVTFPDESKLNKDTAEEFDVPVTVTYPDKSTDSTKANFKLDTDGDGDPDITDPDDDGDGINDDEDSNPKVPNANDHFEPGYEDGSGKPGEDVKVPAPKFTDKDGKDTTAPEGTKFTPGENTPDGVTVDPNTGEITVKVPENAKPGDKITVPVVVTYPDGSKDNVDVTVTVEQPDAPEQPDVKDNEKYDPEYKGGSGKPGTDVKVEEPEFKDKDGNKVTPPADTKFEKGEGAPEGVTVNEDGSITVKVPEDAKPGDKITVPVVVTYPDGSKDNVDVTVTVEQPDAPEQPDVKDNEKYDPEYKGGSGKPGTDVKVEEPEFKDKDGNPIEVPDAKFTPGENVPDGVTIDENTGEITVTIPENAKPGDKITVPVVVAYPDNSTDTVDVTVTVTDPEAKDNETFEPGYEDGSGKPGEDVKVPAPKFTDKDGKDTTAPEGTKFTPGENTPDGVTVDPNTGEITVKVPENAKPGDKITVPVVVTYPDGSKDNVDVTVTVGEKDPDAPAPAPSVTEKNTTVPNNGGEHTVGKVENPTGDESGKLVDKDGNEIPGSKVEIDEDGNIKVTVPEGTDPQDARVIITDKDGKEIGDFGVKIVSPDYGEPTKVEAGKTETSKNPFGNAKVPAGTEATGTKSEGSQDWTFDTDKDSGVVTAKAPSYEKVGEKIAEKLPEIQKQKKGKRWDEFVKIFTPFAKPSVDVEFTYPGGSKDNATAGFDLVGKDGKSLLDPTGDFDGDGISNKDEIEGGTNPAKSDKGKTPEIDVPKCVATSVGFGLPLIALLPIGLATQIQIPGLSEFVAQANAQIQNANTQIQQQLGIFNPQLAAQVEAINGQLAQYGTDLATVAAGLALIAAGILAGTIIYDNCSPKGGSSVKDLELKGSSGNTYAGSSKETKAPEKK</sequence>
<dbReference type="NCBIfam" id="NF038186">
    <property type="entry name" value="YPDG_rpt"/>
    <property type="match status" value="5"/>
</dbReference>
<feature type="chain" id="PRO_5045580919" evidence="2">
    <location>
        <begin position="35"/>
        <end position="1667"/>
    </location>
</feature>
<dbReference type="InterPro" id="IPR028974">
    <property type="entry name" value="TSP_type-3_rpt"/>
</dbReference>
<feature type="compositionally biased region" description="Basic and acidic residues" evidence="1">
    <location>
        <begin position="1064"/>
        <end position="1076"/>
    </location>
</feature>
<feature type="compositionally biased region" description="Basic and acidic residues" evidence="1">
    <location>
        <begin position="851"/>
        <end position="884"/>
    </location>
</feature>
<feature type="region of interest" description="Disordered" evidence="1">
    <location>
        <begin position="36"/>
        <end position="75"/>
    </location>
</feature>
<evidence type="ECO:0000256" key="1">
    <source>
        <dbReference type="SAM" id="MobiDB-lite"/>
    </source>
</evidence>
<feature type="domain" description="Long Rib" evidence="3">
    <location>
        <begin position="851"/>
        <end position="947"/>
    </location>
</feature>
<feature type="domain" description="Long Rib" evidence="3">
    <location>
        <begin position="1173"/>
        <end position="1268"/>
    </location>
</feature>
<feature type="compositionally biased region" description="Basic and acidic residues" evidence="1">
    <location>
        <begin position="1372"/>
        <end position="1383"/>
    </location>
</feature>
<dbReference type="Gene3D" id="4.10.1080.10">
    <property type="entry name" value="TSP type-3 repeat"/>
    <property type="match status" value="1"/>
</dbReference>
<dbReference type="Proteomes" id="UP000683520">
    <property type="component" value="Chromosome"/>
</dbReference>
<feature type="compositionally biased region" description="Basic and acidic residues" evidence="1">
    <location>
        <begin position="955"/>
        <end position="967"/>
    </location>
</feature>
<evidence type="ECO:0000259" key="3">
    <source>
        <dbReference type="Pfam" id="PF18957"/>
    </source>
</evidence>
<feature type="compositionally biased region" description="Polar residues" evidence="1">
    <location>
        <begin position="1649"/>
        <end position="1658"/>
    </location>
</feature>
<feature type="domain" description="Long Rib" evidence="3">
    <location>
        <begin position="713"/>
        <end position="815"/>
    </location>
</feature>
<name>A0ABX8KY16_9CORY</name>
<evidence type="ECO:0000313" key="5">
    <source>
        <dbReference type="Proteomes" id="UP000683520"/>
    </source>
</evidence>
<protein>
    <submittedName>
        <fullName evidence="4">YPDG domain-containing protein</fullName>
    </submittedName>
</protein>
<feature type="compositionally biased region" description="Basic and acidic residues" evidence="1">
    <location>
        <begin position="1085"/>
        <end position="1100"/>
    </location>
</feature>
<feature type="region of interest" description="Disordered" evidence="1">
    <location>
        <begin position="1498"/>
        <end position="1525"/>
    </location>
</feature>
<reference evidence="4 5" key="1">
    <citation type="submission" date="2021-06" db="EMBL/GenBank/DDBJ databases">
        <title>FDA dAtabase for Regulatory Grade micrObial Sequences (FDA-ARGOS): Supporting development and validation of Infectious Disease Dx tests.</title>
        <authorList>
            <person name="Sproer C."/>
            <person name="Gronow S."/>
            <person name="Severitt S."/>
            <person name="Schroder I."/>
            <person name="Tallon L."/>
            <person name="Sadzewicz L."/>
            <person name="Zhao X."/>
            <person name="Boylan J."/>
            <person name="Ott S."/>
            <person name="Bowen H."/>
            <person name="Vavikolanu K."/>
            <person name="Mehta A."/>
            <person name="Aluvathingal J."/>
            <person name="Nadendla S."/>
            <person name="Lowell S."/>
            <person name="Myers T."/>
            <person name="Yan Y."/>
        </authorList>
    </citation>
    <scope>NUCLEOTIDE SEQUENCE [LARGE SCALE GENOMIC DNA]</scope>
    <source>
        <strain evidence="4 5">FDAARGOS 1425</strain>
    </source>
</reference>
<feature type="region of interest" description="Disordered" evidence="1">
    <location>
        <begin position="932"/>
        <end position="1029"/>
    </location>
</feature>
<feature type="compositionally biased region" description="Basic and acidic residues" evidence="1">
    <location>
        <begin position="1308"/>
        <end position="1318"/>
    </location>
</feature>
<feature type="compositionally biased region" description="Acidic residues" evidence="1">
    <location>
        <begin position="819"/>
        <end position="841"/>
    </location>
</feature>
<feature type="compositionally biased region" description="Basic and acidic residues" evidence="1">
    <location>
        <begin position="1182"/>
        <end position="1206"/>
    </location>
</feature>
<evidence type="ECO:0000313" key="4">
    <source>
        <dbReference type="EMBL" id="QXB19105.1"/>
    </source>
</evidence>
<gene>
    <name evidence="4" type="ORF">I6L55_03200</name>
</gene>
<evidence type="ECO:0000256" key="2">
    <source>
        <dbReference type="SAM" id="SignalP"/>
    </source>
</evidence>
<feature type="compositionally biased region" description="Basic and acidic residues" evidence="1">
    <location>
        <begin position="976"/>
        <end position="991"/>
    </location>
</feature>
<feature type="compositionally biased region" description="Polar residues" evidence="1">
    <location>
        <begin position="1399"/>
        <end position="1411"/>
    </location>
</feature>
<dbReference type="RefSeq" id="WP_092100730.1">
    <property type="nucleotide sequence ID" value="NZ_CP047198.1"/>
</dbReference>
<proteinExistence type="predicted"/>
<feature type="region of interest" description="Disordered" evidence="1">
    <location>
        <begin position="785"/>
        <end position="920"/>
    </location>
</feature>
<feature type="region of interest" description="Disordered" evidence="1">
    <location>
        <begin position="1165"/>
        <end position="1242"/>
    </location>
</feature>
<feature type="compositionally biased region" description="Basic and acidic residues" evidence="1">
    <location>
        <begin position="738"/>
        <end position="755"/>
    </location>
</feature>
<feature type="domain" description="Long Rib" evidence="3">
    <location>
        <begin position="961"/>
        <end position="1056"/>
    </location>
</feature>
<feature type="region of interest" description="Disordered" evidence="1">
    <location>
        <begin position="1361"/>
        <end position="1418"/>
    </location>
</feature>
<dbReference type="EMBL" id="CP077302">
    <property type="protein sequence ID" value="QXB19105.1"/>
    <property type="molecule type" value="Genomic_DNA"/>
</dbReference>
<dbReference type="GeneID" id="92750953"/>
<feature type="region of interest" description="Disordered" evidence="1">
    <location>
        <begin position="1054"/>
        <end position="1122"/>
    </location>
</feature>
<feature type="region of interest" description="Disordered" evidence="1">
    <location>
        <begin position="726"/>
        <end position="756"/>
    </location>
</feature>
<feature type="signal peptide" evidence="2">
    <location>
        <begin position="1"/>
        <end position="34"/>
    </location>
</feature>
<feature type="region of interest" description="Disordered" evidence="1">
    <location>
        <begin position="1641"/>
        <end position="1667"/>
    </location>
</feature>
<dbReference type="InterPro" id="IPR044055">
    <property type="entry name" value="RibLong"/>
</dbReference>
<feature type="compositionally biased region" description="Low complexity" evidence="1">
    <location>
        <begin position="46"/>
        <end position="57"/>
    </location>
</feature>
<accession>A0ABX8KY16</accession>
<keyword evidence="2" id="KW-0732">Signal</keyword>
<organism evidence="4 5">
    <name type="scientific">Corynebacterium coyleae</name>
    <dbReference type="NCBI Taxonomy" id="53374"/>
    <lineage>
        <taxon>Bacteria</taxon>
        <taxon>Bacillati</taxon>
        <taxon>Actinomycetota</taxon>
        <taxon>Actinomycetes</taxon>
        <taxon>Mycobacteriales</taxon>
        <taxon>Corynebacteriaceae</taxon>
        <taxon>Corynebacterium</taxon>
    </lineage>
</organism>
<dbReference type="Pfam" id="PF18957">
    <property type="entry name" value="RibLong"/>
    <property type="match status" value="6"/>
</dbReference>
<feature type="domain" description="Long Rib" evidence="3">
    <location>
        <begin position="590"/>
        <end position="667"/>
    </location>
</feature>
<feature type="region of interest" description="Disordered" evidence="1">
    <location>
        <begin position="1269"/>
        <end position="1346"/>
    </location>
</feature>